<feature type="binding site" evidence="10">
    <location>
        <begin position="178"/>
        <end position="180"/>
    </location>
    <ligand>
        <name>substrate</name>
    </ligand>
</feature>
<keyword evidence="9 10" id="KW-0413">Isomerase</keyword>
<dbReference type="Gene3D" id="3.20.20.70">
    <property type="entry name" value="Aldolase class I"/>
    <property type="match status" value="1"/>
</dbReference>
<evidence type="ECO:0000256" key="6">
    <source>
        <dbReference type="ARBA" id="ARBA00009541"/>
    </source>
</evidence>
<comment type="caution">
    <text evidence="10">Lacks conserved residue(s) required for the propagation of feature annotation.</text>
</comment>
<comment type="cofactor">
    <cofactor evidence="4">
        <name>Zn(2+)</name>
        <dbReference type="ChEBI" id="CHEBI:29105"/>
    </cofactor>
</comment>
<feature type="binding site" evidence="10 13">
    <location>
        <position position="36"/>
    </location>
    <ligand>
        <name>a divalent metal cation</name>
        <dbReference type="ChEBI" id="CHEBI:60240"/>
    </ligand>
</feature>
<dbReference type="PROSITE" id="PS01086">
    <property type="entry name" value="RIBUL_P_3_EPIMER_2"/>
    <property type="match status" value="1"/>
</dbReference>
<evidence type="ECO:0000256" key="12">
    <source>
        <dbReference type="PIRSR" id="PIRSR001461-1"/>
    </source>
</evidence>
<evidence type="ECO:0000256" key="14">
    <source>
        <dbReference type="PIRSR" id="PIRSR001461-3"/>
    </source>
</evidence>
<evidence type="ECO:0000256" key="4">
    <source>
        <dbReference type="ARBA" id="ARBA00001947"/>
    </source>
</evidence>
<evidence type="ECO:0000256" key="11">
    <source>
        <dbReference type="PIRNR" id="PIRNR001461"/>
    </source>
</evidence>
<dbReference type="CDD" id="cd00429">
    <property type="entry name" value="RPE"/>
    <property type="match status" value="1"/>
</dbReference>
<reference evidence="15" key="1">
    <citation type="submission" date="2020-03" db="EMBL/GenBank/DDBJ databases">
        <title>Spirochaetal bacteria isolated from arthropods constitute a novel genus Entomospira genus novum within the order Spirochaetales.</title>
        <authorList>
            <person name="Grana-Miraglia L."/>
            <person name="Sikutova S."/>
            <person name="Fingerle V."/>
            <person name="Sing A."/>
            <person name="Castillo-Ramirez S."/>
            <person name="Margos G."/>
            <person name="Rudolf I."/>
        </authorList>
    </citation>
    <scope>NUCLEOTIDE SEQUENCE</scope>
    <source>
        <strain evidence="15">BR149</strain>
    </source>
</reference>
<comment type="cofactor">
    <cofactor evidence="5">
        <name>Fe(2+)</name>
        <dbReference type="ChEBI" id="CHEBI:29033"/>
    </cofactor>
</comment>
<evidence type="ECO:0000256" key="8">
    <source>
        <dbReference type="ARBA" id="ARBA00022723"/>
    </source>
</evidence>
<dbReference type="InterPro" id="IPR000056">
    <property type="entry name" value="Ribul_P_3_epim-like"/>
</dbReference>
<evidence type="ECO:0000256" key="9">
    <source>
        <dbReference type="ARBA" id="ARBA00023235"/>
    </source>
</evidence>
<comment type="similarity">
    <text evidence="6 10 11">Belongs to the ribulose-phosphate 3-epimerase family.</text>
</comment>
<dbReference type="HAMAP" id="MF_02227">
    <property type="entry name" value="RPE"/>
    <property type="match status" value="1"/>
</dbReference>
<name>A0A968KUP0_9SPIO</name>
<evidence type="ECO:0000256" key="5">
    <source>
        <dbReference type="ARBA" id="ARBA00001954"/>
    </source>
</evidence>
<feature type="binding site" evidence="10 14">
    <location>
        <position position="69"/>
    </location>
    <ligand>
        <name>substrate</name>
    </ligand>
</feature>
<dbReference type="SUPFAM" id="SSF51366">
    <property type="entry name" value="Ribulose-phoshate binding barrel"/>
    <property type="match status" value="1"/>
</dbReference>
<dbReference type="NCBIfam" id="TIGR01163">
    <property type="entry name" value="rpe"/>
    <property type="match status" value="1"/>
</dbReference>
<feature type="binding site" evidence="10 14">
    <location>
        <begin position="200"/>
        <end position="201"/>
    </location>
    <ligand>
        <name>substrate</name>
    </ligand>
</feature>
<dbReference type="Pfam" id="PF00834">
    <property type="entry name" value="Ribul_P_3_epim"/>
    <property type="match status" value="1"/>
</dbReference>
<comment type="function">
    <text evidence="10">Catalyzes the reversible epimerization of D-ribulose 5-phosphate to D-xylulose 5-phosphate.</text>
</comment>
<evidence type="ECO:0000256" key="10">
    <source>
        <dbReference type="HAMAP-Rule" id="MF_02227"/>
    </source>
</evidence>
<feature type="active site" description="Proton donor" evidence="10 12">
    <location>
        <position position="178"/>
    </location>
</feature>
<comment type="pathway">
    <text evidence="10">Carbohydrate degradation.</text>
</comment>
<dbReference type="Proteomes" id="UP000778951">
    <property type="component" value="Unassembled WGS sequence"/>
</dbReference>
<keyword evidence="13" id="KW-0862">Zinc</keyword>
<organism evidence="15 16">
    <name type="scientific">Entomospira culicis</name>
    <dbReference type="NCBI Taxonomy" id="2719989"/>
    <lineage>
        <taxon>Bacteria</taxon>
        <taxon>Pseudomonadati</taxon>
        <taxon>Spirochaetota</taxon>
        <taxon>Spirochaetia</taxon>
        <taxon>Spirochaetales</taxon>
        <taxon>Spirochaetaceae</taxon>
        <taxon>Entomospira</taxon>
    </lineage>
</organism>
<feature type="binding site" evidence="14">
    <location>
        <begin position="145"/>
        <end position="148"/>
    </location>
    <ligand>
        <name>substrate</name>
    </ligand>
</feature>
<proteinExistence type="inferred from homology"/>
<dbReference type="GO" id="GO:0046872">
    <property type="term" value="F:metal ion binding"/>
    <property type="evidence" value="ECO:0007669"/>
    <property type="project" value="UniProtKB-UniRule"/>
</dbReference>
<dbReference type="RefSeq" id="WP_167695850.1">
    <property type="nucleotide sequence ID" value="NZ_CP118181.1"/>
</dbReference>
<comment type="caution">
    <text evidence="15">The sequence shown here is derived from an EMBL/GenBank/DDBJ whole genome shotgun (WGS) entry which is preliminary data.</text>
</comment>
<keyword evidence="8 10" id="KW-0479">Metal-binding</keyword>
<dbReference type="GO" id="GO:0006098">
    <property type="term" value="P:pentose-phosphate shunt"/>
    <property type="evidence" value="ECO:0007669"/>
    <property type="project" value="UniProtKB-UniRule"/>
</dbReference>
<comment type="cofactor">
    <cofactor evidence="10 13">
        <name>a divalent metal cation</name>
        <dbReference type="ChEBI" id="CHEBI:60240"/>
    </cofactor>
    <text evidence="10 13">Binds 1 divalent metal cation per subunit.</text>
</comment>
<keyword evidence="10 11" id="KW-0119">Carbohydrate metabolism</keyword>
<comment type="cofactor">
    <cofactor evidence="2">
        <name>Mn(2+)</name>
        <dbReference type="ChEBI" id="CHEBI:29035"/>
    </cofactor>
</comment>
<dbReference type="AlphaFoldDB" id="A0A968KUP0"/>
<dbReference type="PANTHER" id="PTHR11749">
    <property type="entry name" value="RIBULOSE-5-PHOSPHATE-3-EPIMERASE"/>
    <property type="match status" value="1"/>
</dbReference>
<dbReference type="EC" id="5.1.3.1" evidence="7 10"/>
<feature type="active site" description="Proton acceptor" evidence="10 12">
    <location>
        <position position="38"/>
    </location>
</feature>
<dbReference type="PIRSF" id="PIRSF001461">
    <property type="entry name" value="RPE"/>
    <property type="match status" value="1"/>
</dbReference>
<comment type="catalytic activity">
    <reaction evidence="1 10 11">
        <text>D-ribulose 5-phosphate = D-xylulose 5-phosphate</text>
        <dbReference type="Rhea" id="RHEA:13677"/>
        <dbReference type="ChEBI" id="CHEBI:57737"/>
        <dbReference type="ChEBI" id="CHEBI:58121"/>
        <dbReference type="EC" id="5.1.3.1"/>
    </reaction>
</comment>
<feature type="binding site" evidence="10 13">
    <location>
        <position position="38"/>
    </location>
    <ligand>
        <name>a divalent metal cation</name>
        <dbReference type="ChEBI" id="CHEBI:60240"/>
    </ligand>
</feature>
<accession>A0A968KUP0</accession>
<protein>
    <recommendedName>
        <fullName evidence="7 10">Ribulose-phosphate 3-epimerase</fullName>
        <ecNumber evidence="7 10">5.1.3.1</ecNumber>
    </recommendedName>
</protein>
<evidence type="ECO:0000256" key="7">
    <source>
        <dbReference type="ARBA" id="ARBA00013188"/>
    </source>
</evidence>
<dbReference type="GO" id="GO:0004750">
    <property type="term" value="F:D-ribulose-phosphate 3-epimerase activity"/>
    <property type="evidence" value="ECO:0007669"/>
    <property type="project" value="UniProtKB-UniRule"/>
</dbReference>
<keyword evidence="13" id="KW-0170">Cobalt</keyword>
<gene>
    <name evidence="10 15" type="primary">rpe</name>
    <name evidence="15" type="ORF">HCT48_06030</name>
</gene>
<comment type="cofactor">
    <cofactor evidence="3">
        <name>Co(2+)</name>
        <dbReference type="ChEBI" id="CHEBI:48828"/>
    </cofactor>
</comment>
<dbReference type="GO" id="GO:0019323">
    <property type="term" value="P:pentose catabolic process"/>
    <property type="evidence" value="ECO:0007669"/>
    <property type="project" value="UniProtKB-UniRule"/>
</dbReference>
<evidence type="ECO:0000256" key="1">
    <source>
        <dbReference type="ARBA" id="ARBA00001782"/>
    </source>
</evidence>
<dbReference type="NCBIfam" id="NF004076">
    <property type="entry name" value="PRK05581.1-4"/>
    <property type="match status" value="1"/>
</dbReference>
<dbReference type="FunFam" id="3.20.20.70:FF:000004">
    <property type="entry name" value="Ribulose-phosphate 3-epimerase"/>
    <property type="match status" value="1"/>
</dbReference>
<dbReference type="InterPro" id="IPR011060">
    <property type="entry name" value="RibuloseP-bd_barrel"/>
</dbReference>
<evidence type="ECO:0000313" key="15">
    <source>
        <dbReference type="EMBL" id="NIZ69769.1"/>
    </source>
</evidence>
<dbReference type="GO" id="GO:0005737">
    <property type="term" value="C:cytoplasm"/>
    <property type="evidence" value="ECO:0007669"/>
    <property type="project" value="UniProtKB-ARBA"/>
</dbReference>
<keyword evidence="13" id="KW-0464">Manganese</keyword>
<sequence>MNTNMPILAPSLLSANFAHFQEALTLVHQHQAPWLHFDVMDGQFVPAITFGSQVVASLRDKSETFFDVHLMTNTPERHFAAFAQAGANNITFHIEATHHAHALVQQIHTLGVKAGIALNPATPLSAIVELLPFVDLVLVMSVNPGAGGQSMIPSMLQKVKRLQQMKSHYNYPYHIQIDGGINESTIFAVKNAGIDVVVAGSAFFANPKLDLFLQRLRS</sequence>
<evidence type="ECO:0000313" key="16">
    <source>
        <dbReference type="Proteomes" id="UP000778951"/>
    </source>
</evidence>
<evidence type="ECO:0000256" key="3">
    <source>
        <dbReference type="ARBA" id="ARBA00001941"/>
    </source>
</evidence>
<keyword evidence="16" id="KW-1185">Reference proteome</keyword>
<dbReference type="InterPro" id="IPR026019">
    <property type="entry name" value="Ribul_P_3_epim"/>
</dbReference>
<evidence type="ECO:0000256" key="2">
    <source>
        <dbReference type="ARBA" id="ARBA00001936"/>
    </source>
</evidence>
<feature type="binding site" evidence="10 13">
    <location>
        <position position="69"/>
    </location>
    <ligand>
        <name>a divalent metal cation</name>
        <dbReference type="ChEBI" id="CHEBI:60240"/>
    </ligand>
</feature>
<feature type="binding site" evidence="14">
    <location>
        <position position="180"/>
    </location>
    <ligand>
        <name>substrate</name>
    </ligand>
</feature>
<feature type="binding site" evidence="10 13">
    <location>
        <position position="178"/>
    </location>
    <ligand>
        <name>a divalent metal cation</name>
        <dbReference type="ChEBI" id="CHEBI:60240"/>
    </ligand>
</feature>
<dbReference type="EMBL" id="JAATLM010000001">
    <property type="protein sequence ID" value="NIZ69769.1"/>
    <property type="molecule type" value="Genomic_DNA"/>
</dbReference>
<feature type="binding site" evidence="10 14">
    <location>
        <position position="11"/>
    </location>
    <ligand>
        <name>substrate</name>
    </ligand>
</feature>
<evidence type="ECO:0000256" key="13">
    <source>
        <dbReference type="PIRSR" id="PIRSR001461-2"/>
    </source>
</evidence>
<dbReference type="InterPro" id="IPR013785">
    <property type="entry name" value="Aldolase_TIM"/>
</dbReference>